<evidence type="ECO:0000256" key="6">
    <source>
        <dbReference type="ARBA" id="ARBA00023154"/>
    </source>
</evidence>
<dbReference type="GO" id="GO:0008837">
    <property type="term" value="F:diaminopimelate epimerase activity"/>
    <property type="evidence" value="ECO:0007669"/>
    <property type="project" value="UniProtKB-UniRule"/>
</dbReference>
<accession>A0A9D2BE39</accession>
<comment type="subunit">
    <text evidence="9">Homodimer.</text>
</comment>
<keyword evidence="5 9" id="KW-0028">Amino-acid biosynthesis</keyword>
<dbReference type="NCBIfam" id="TIGR00652">
    <property type="entry name" value="DapF"/>
    <property type="match status" value="1"/>
</dbReference>
<keyword evidence="6 9" id="KW-0457">Lysine biosynthesis</keyword>
<dbReference type="PANTHER" id="PTHR31689:SF0">
    <property type="entry name" value="DIAMINOPIMELATE EPIMERASE"/>
    <property type="match status" value="1"/>
</dbReference>
<dbReference type="SUPFAM" id="SSF54506">
    <property type="entry name" value="Diaminopimelate epimerase-like"/>
    <property type="match status" value="1"/>
</dbReference>
<feature type="binding site" evidence="9">
    <location>
        <begin position="222"/>
        <end position="223"/>
    </location>
    <ligand>
        <name>substrate</name>
    </ligand>
</feature>
<feature type="binding site" evidence="9">
    <location>
        <begin position="72"/>
        <end position="73"/>
    </location>
    <ligand>
        <name>substrate</name>
    </ligand>
</feature>
<evidence type="ECO:0000256" key="4">
    <source>
        <dbReference type="ARBA" id="ARBA00022490"/>
    </source>
</evidence>
<dbReference type="GO" id="GO:0005829">
    <property type="term" value="C:cytosol"/>
    <property type="evidence" value="ECO:0007669"/>
    <property type="project" value="TreeGrafter"/>
</dbReference>
<evidence type="ECO:0000256" key="3">
    <source>
        <dbReference type="ARBA" id="ARBA00013080"/>
    </source>
</evidence>
<dbReference type="PANTHER" id="PTHR31689">
    <property type="entry name" value="DIAMINOPIMELATE EPIMERASE, CHLOROPLASTIC"/>
    <property type="match status" value="1"/>
</dbReference>
<keyword evidence="4 9" id="KW-0963">Cytoplasm</keyword>
<dbReference type="Gene3D" id="3.10.310.10">
    <property type="entry name" value="Diaminopimelate Epimerase, Chain A, domain 1"/>
    <property type="match status" value="2"/>
</dbReference>
<dbReference type="InterPro" id="IPR001653">
    <property type="entry name" value="DAP_epimerase_DapF"/>
</dbReference>
<feature type="site" description="Could be important to modulate the pK values of the two catalytic cysteine residues" evidence="9">
    <location>
        <position position="162"/>
    </location>
</feature>
<feature type="active site" description="Proton acceptor" evidence="9">
    <location>
        <position position="221"/>
    </location>
</feature>
<feature type="binding site" evidence="9">
    <location>
        <position position="160"/>
    </location>
    <ligand>
        <name>substrate</name>
    </ligand>
</feature>
<proteinExistence type="inferred from homology"/>
<feature type="binding site" evidence="9">
    <location>
        <position position="62"/>
    </location>
    <ligand>
        <name>substrate</name>
    </ligand>
</feature>
<dbReference type="AlphaFoldDB" id="A0A9D2BE39"/>
<evidence type="ECO:0000256" key="2">
    <source>
        <dbReference type="ARBA" id="ARBA00010219"/>
    </source>
</evidence>
<feature type="binding site" evidence="9">
    <location>
        <position position="11"/>
    </location>
    <ligand>
        <name>substrate</name>
    </ligand>
</feature>
<dbReference type="InterPro" id="IPR018510">
    <property type="entry name" value="DAP_epimerase_AS"/>
</dbReference>
<dbReference type="EMBL" id="DXEQ01000272">
    <property type="protein sequence ID" value="HIX73150.1"/>
    <property type="molecule type" value="Genomic_DNA"/>
</dbReference>
<feature type="binding site" evidence="9">
    <location>
        <begin position="212"/>
        <end position="213"/>
    </location>
    <ligand>
        <name>substrate</name>
    </ligand>
</feature>
<reference evidence="11" key="1">
    <citation type="journal article" date="2021" name="PeerJ">
        <title>Extensive microbial diversity within the chicken gut microbiome revealed by metagenomics and culture.</title>
        <authorList>
            <person name="Gilroy R."/>
            <person name="Ravi A."/>
            <person name="Getino M."/>
            <person name="Pursley I."/>
            <person name="Horton D.L."/>
            <person name="Alikhan N.F."/>
            <person name="Baker D."/>
            <person name="Gharbi K."/>
            <person name="Hall N."/>
            <person name="Watson M."/>
            <person name="Adriaenssens E.M."/>
            <person name="Foster-Nyarko E."/>
            <person name="Jarju S."/>
            <person name="Secka A."/>
            <person name="Antonio M."/>
            <person name="Oren A."/>
            <person name="Chaudhuri R.R."/>
            <person name="La Ragione R."/>
            <person name="Hildebrand F."/>
            <person name="Pallen M.J."/>
        </authorList>
    </citation>
    <scope>NUCLEOTIDE SEQUENCE</scope>
    <source>
        <strain evidence="11">ChiSxjej3B15-1167</strain>
    </source>
</reference>
<sequence length="282" mass="31683">MKFTKMHGIGNDYVYINCFEEEVKNPEALAKFVSNRNFGVGSDGLILIRPSDKADFRMEIYNSDGSQAEMCGNGIRCVGKYVYDHGLTDQTEITVDTLGGIKRLKLTVEDGKVSLVRVNMGEPVFDPEKIPVRYKENPVVNVPIEVNGREYHITCVSMGNPHAVVFLNNSVKDLDIRMIGPCFENHTRFPKRINTEFVEVIDRKNVNMRVWERGSEETLACGTGACAVTVACVLNGKTDNQITVHLLGGDLQIEWDRESNQVYMTGPATQVFDGELYEYPEE</sequence>
<comment type="caution">
    <text evidence="11">The sequence shown here is derived from an EMBL/GenBank/DDBJ whole genome shotgun (WGS) entry which is preliminary data.</text>
</comment>
<keyword evidence="7 9" id="KW-0413">Isomerase</keyword>
<evidence type="ECO:0000313" key="12">
    <source>
        <dbReference type="Proteomes" id="UP000886805"/>
    </source>
</evidence>
<feature type="active site" evidence="10">
    <location>
        <position position="71"/>
    </location>
</feature>
<gene>
    <name evidence="9 11" type="primary">dapF</name>
    <name evidence="11" type="ORF">H9849_09035</name>
</gene>
<dbReference type="Proteomes" id="UP000886805">
    <property type="component" value="Unassembled WGS sequence"/>
</dbReference>
<comment type="caution">
    <text evidence="9">Lacks conserved residue(s) required for the propagation of feature annotation.</text>
</comment>
<dbReference type="Pfam" id="PF01678">
    <property type="entry name" value="DAP_epimerase"/>
    <property type="match status" value="2"/>
</dbReference>
<comment type="function">
    <text evidence="9">Catalyzes the stereoinversion of LL-2,6-diaminopimelate (L,L-DAP) to meso-diaminopimelate (meso-DAP), a precursor of L-lysine and an essential component of the bacterial peptidoglycan.</text>
</comment>
<protein>
    <recommendedName>
        <fullName evidence="3 9">Diaminopimelate epimerase</fullName>
        <shortName evidence="9">DAP epimerase</shortName>
        <ecNumber evidence="3 9">5.1.1.7</ecNumber>
    </recommendedName>
    <alternativeName>
        <fullName evidence="9">PLP-independent amino acid racemase</fullName>
    </alternativeName>
</protein>
<comment type="pathway">
    <text evidence="1 9">Amino-acid biosynthesis; L-lysine biosynthesis via DAP pathway; DL-2,6-diaminopimelate from LL-2,6-diaminopimelate: step 1/1.</text>
</comment>
<comment type="similarity">
    <text evidence="2 9">Belongs to the diaminopimelate epimerase family.</text>
</comment>
<evidence type="ECO:0000256" key="1">
    <source>
        <dbReference type="ARBA" id="ARBA00005196"/>
    </source>
</evidence>
<feature type="active site" description="Proton donor" evidence="9">
    <location>
        <position position="71"/>
    </location>
</feature>
<evidence type="ECO:0000256" key="8">
    <source>
        <dbReference type="ARBA" id="ARBA00051712"/>
    </source>
</evidence>
<comment type="subcellular location">
    <subcellularLocation>
        <location evidence="9">Cytoplasm</location>
    </subcellularLocation>
</comment>
<dbReference type="FunFam" id="3.10.310.10:FF:000001">
    <property type="entry name" value="Diaminopimelate epimerase"/>
    <property type="match status" value="1"/>
</dbReference>
<dbReference type="HAMAP" id="MF_00197">
    <property type="entry name" value="DAP_epimerase"/>
    <property type="match status" value="1"/>
</dbReference>
<evidence type="ECO:0000256" key="9">
    <source>
        <dbReference type="HAMAP-Rule" id="MF_00197"/>
    </source>
</evidence>
<evidence type="ECO:0000256" key="5">
    <source>
        <dbReference type="ARBA" id="ARBA00022605"/>
    </source>
</evidence>
<dbReference type="GO" id="GO:0009089">
    <property type="term" value="P:lysine biosynthetic process via diaminopimelate"/>
    <property type="evidence" value="ECO:0007669"/>
    <property type="project" value="UniProtKB-UniRule"/>
</dbReference>
<feature type="binding site" evidence="9">
    <location>
        <position position="194"/>
    </location>
    <ligand>
        <name>substrate</name>
    </ligand>
</feature>
<comment type="catalytic activity">
    <reaction evidence="8 9">
        <text>(2S,6S)-2,6-diaminopimelate = meso-2,6-diaminopimelate</text>
        <dbReference type="Rhea" id="RHEA:15393"/>
        <dbReference type="ChEBI" id="CHEBI:57609"/>
        <dbReference type="ChEBI" id="CHEBI:57791"/>
        <dbReference type="EC" id="5.1.1.7"/>
    </reaction>
</comment>
<evidence type="ECO:0000313" key="11">
    <source>
        <dbReference type="EMBL" id="HIX73150.1"/>
    </source>
</evidence>
<evidence type="ECO:0000256" key="10">
    <source>
        <dbReference type="PROSITE-ProRule" id="PRU10125"/>
    </source>
</evidence>
<reference evidence="11" key="2">
    <citation type="submission" date="2021-04" db="EMBL/GenBank/DDBJ databases">
        <authorList>
            <person name="Gilroy R."/>
        </authorList>
    </citation>
    <scope>NUCLEOTIDE SEQUENCE</scope>
    <source>
        <strain evidence="11">ChiSxjej3B15-1167</strain>
    </source>
</reference>
<name>A0A9D2BE39_9FIRM</name>
<evidence type="ECO:0000256" key="7">
    <source>
        <dbReference type="ARBA" id="ARBA00023235"/>
    </source>
</evidence>
<organism evidence="11 12">
    <name type="scientific">Candidatus Anaerobutyricum stercoripullorum</name>
    <dbReference type="NCBI Taxonomy" id="2838456"/>
    <lineage>
        <taxon>Bacteria</taxon>
        <taxon>Bacillati</taxon>
        <taxon>Bacillota</taxon>
        <taxon>Clostridia</taxon>
        <taxon>Lachnospirales</taxon>
        <taxon>Lachnospiraceae</taxon>
        <taxon>Anaerobutyricum</taxon>
    </lineage>
</organism>
<dbReference type="EC" id="5.1.1.7" evidence="3 9"/>
<dbReference type="PROSITE" id="PS01326">
    <property type="entry name" value="DAP_EPIMERASE"/>
    <property type="match status" value="1"/>
</dbReference>
<feature type="site" description="Could be important to modulate the pK values of the two catalytic cysteine residues" evidence="9">
    <location>
        <position position="212"/>
    </location>
</feature>